<protein>
    <submittedName>
        <fullName evidence="2">Uncharacterized protein</fullName>
    </submittedName>
</protein>
<dbReference type="AlphaFoldDB" id="A0A1L8DAA3"/>
<feature type="compositionally biased region" description="Basic and acidic residues" evidence="1">
    <location>
        <begin position="51"/>
        <end position="62"/>
    </location>
</feature>
<proteinExistence type="predicted"/>
<feature type="compositionally biased region" description="Basic residues" evidence="1">
    <location>
        <begin position="63"/>
        <end position="73"/>
    </location>
</feature>
<dbReference type="InterPro" id="IPR040246">
    <property type="entry name" value="C16orf87-like"/>
</dbReference>
<feature type="region of interest" description="Disordered" evidence="1">
    <location>
        <begin position="31"/>
        <end position="111"/>
    </location>
</feature>
<feature type="compositionally biased region" description="Basic and acidic residues" evidence="1">
    <location>
        <begin position="101"/>
        <end position="111"/>
    </location>
</feature>
<accession>A0A1L8DAA3</accession>
<dbReference type="PANTHER" id="PTHR31101">
    <property type="entry name" value="UPF0547 PROTEIN C16ORF87"/>
    <property type="match status" value="1"/>
</dbReference>
<name>A0A1L8DAA3_9DIPT</name>
<feature type="compositionally biased region" description="Low complexity" evidence="1">
    <location>
        <begin position="83"/>
        <end position="92"/>
    </location>
</feature>
<evidence type="ECO:0000256" key="1">
    <source>
        <dbReference type="SAM" id="MobiDB-lite"/>
    </source>
</evidence>
<evidence type="ECO:0000313" key="2">
    <source>
        <dbReference type="EMBL" id="JAV03362.1"/>
    </source>
</evidence>
<organism evidence="2">
    <name type="scientific">Nyssomyia neivai</name>
    <dbReference type="NCBI Taxonomy" id="330878"/>
    <lineage>
        <taxon>Eukaryota</taxon>
        <taxon>Metazoa</taxon>
        <taxon>Ecdysozoa</taxon>
        <taxon>Arthropoda</taxon>
        <taxon>Hexapoda</taxon>
        <taxon>Insecta</taxon>
        <taxon>Pterygota</taxon>
        <taxon>Neoptera</taxon>
        <taxon>Endopterygota</taxon>
        <taxon>Diptera</taxon>
        <taxon>Nematocera</taxon>
        <taxon>Psychodoidea</taxon>
        <taxon>Psychodidae</taxon>
        <taxon>Nyssomyia</taxon>
    </lineage>
</organism>
<reference evidence="2" key="1">
    <citation type="submission" date="2016-12" db="EMBL/GenBank/DDBJ databases">
        <title>An insight into the sialome and mialome of the sand fly, Nyssomyia neivai.</title>
        <authorList>
            <person name="Sebastian V."/>
            <person name="Goulart T.M."/>
            <person name="Oliveira W."/>
            <person name="Calvo E."/>
            <person name="Oliveira L.F."/>
            <person name="Pinto M.C."/>
            <person name="Rosselino A.M."/>
            <person name="Ribeiro J.M."/>
        </authorList>
    </citation>
    <scope>NUCLEOTIDE SEQUENCE</scope>
</reference>
<dbReference type="EMBL" id="GFDF01010722">
    <property type="protein sequence ID" value="JAV03362.1"/>
    <property type="molecule type" value="Transcribed_RNA"/>
</dbReference>
<sequence length="140" mass="15844">MIKKACPACKSQVAVACKSCKCGHSFFNARGRKNSQKVEGEARRTGRVRREKPQFYDPSKFENKKKRKKRKNSTKYPIEPNVKPGRTGTRLRGPGRGRTKKIQEETKGSKITDLSEEKQKVASIILAEINQKLGSVVWNP</sequence>